<comment type="similarity">
    <text evidence="4">Belongs to the HSF family.</text>
</comment>
<dbReference type="InterPro" id="IPR036388">
    <property type="entry name" value="WH-like_DNA-bd_sf"/>
</dbReference>
<reference evidence="7" key="1">
    <citation type="submission" date="2023-06" db="EMBL/GenBank/DDBJ databases">
        <title>Survivors Of The Sea: Transcriptome response of Skeletonema marinoi to long-term dormancy.</title>
        <authorList>
            <person name="Pinder M.I.M."/>
            <person name="Kourtchenko O."/>
            <person name="Robertson E.K."/>
            <person name="Larsson T."/>
            <person name="Maumus F."/>
            <person name="Osuna-Cruz C.M."/>
            <person name="Vancaester E."/>
            <person name="Stenow R."/>
            <person name="Vandepoele K."/>
            <person name="Ploug H."/>
            <person name="Bruchert V."/>
            <person name="Godhe A."/>
            <person name="Topel M."/>
        </authorList>
    </citation>
    <scope>NUCLEOTIDE SEQUENCE</scope>
    <source>
        <strain evidence="7">R05AC</strain>
    </source>
</reference>
<dbReference type="Gene3D" id="1.10.10.10">
    <property type="entry name" value="Winged helix-like DNA-binding domain superfamily/Winged helix DNA-binding domain"/>
    <property type="match status" value="1"/>
</dbReference>
<dbReference type="PANTHER" id="PTHR10015:SF206">
    <property type="entry name" value="HSF-TYPE DNA-BINDING DOMAIN-CONTAINING PROTEIN"/>
    <property type="match status" value="1"/>
</dbReference>
<evidence type="ECO:0000313" key="7">
    <source>
        <dbReference type="EMBL" id="KAK1740293.1"/>
    </source>
</evidence>
<dbReference type="InterPro" id="IPR036390">
    <property type="entry name" value="WH_DNA-bd_sf"/>
</dbReference>
<feature type="compositionally biased region" description="Basic and acidic residues" evidence="5">
    <location>
        <begin position="31"/>
        <end position="49"/>
    </location>
</feature>
<dbReference type="GO" id="GO:0043565">
    <property type="term" value="F:sequence-specific DNA binding"/>
    <property type="evidence" value="ECO:0007669"/>
    <property type="project" value="InterPro"/>
</dbReference>
<dbReference type="SUPFAM" id="SSF46785">
    <property type="entry name" value="Winged helix' DNA-binding domain"/>
    <property type="match status" value="1"/>
</dbReference>
<dbReference type="InterPro" id="IPR000232">
    <property type="entry name" value="HSF_DNA-bd"/>
</dbReference>
<gene>
    <name evidence="7" type="ORF">QTG54_009243</name>
</gene>
<protein>
    <submittedName>
        <fullName evidence="7">Heat shock factor family protein</fullName>
    </submittedName>
</protein>
<feature type="domain" description="HSF-type DNA-binding" evidence="6">
    <location>
        <begin position="118"/>
        <end position="215"/>
    </location>
</feature>
<dbReference type="SMART" id="SM00415">
    <property type="entry name" value="HSF"/>
    <property type="match status" value="1"/>
</dbReference>
<accession>A0AAD9DC17</accession>
<organism evidence="7 8">
    <name type="scientific">Skeletonema marinoi</name>
    <dbReference type="NCBI Taxonomy" id="267567"/>
    <lineage>
        <taxon>Eukaryota</taxon>
        <taxon>Sar</taxon>
        <taxon>Stramenopiles</taxon>
        <taxon>Ochrophyta</taxon>
        <taxon>Bacillariophyta</taxon>
        <taxon>Coscinodiscophyceae</taxon>
        <taxon>Thalassiosirophycidae</taxon>
        <taxon>Thalassiosirales</taxon>
        <taxon>Skeletonemataceae</taxon>
        <taxon>Skeletonema</taxon>
        <taxon>Skeletonema marinoi-dohrnii complex</taxon>
    </lineage>
</organism>
<dbReference type="EMBL" id="JATAAI010000016">
    <property type="protein sequence ID" value="KAK1740293.1"/>
    <property type="molecule type" value="Genomic_DNA"/>
</dbReference>
<evidence type="ECO:0000256" key="3">
    <source>
        <dbReference type="ARBA" id="ARBA00023242"/>
    </source>
</evidence>
<feature type="region of interest" description="Disordered" evidence="5">
    <location>
        <begin position="24"/>
        <end position="77"/>
    </location>
</feature>
<dbReference type="PRINTS" id="PR00056">
    <property type="entry name" value="HSFDOMAIN"/>
</dbReference>
<proteinExistence type="inferred from homology"/>
<evidence type="ECO:0000256" key="4">
    <source>
        <dbReference type="RuleBase" id="RU004020"/>
    </source>
</evidence>
<dbReference type="FunFam" id="1.10.10.10:FF:000479">
    <property type="entry name" value="Predicted protein"/>
    <property type="match status" value="1"/>
</dbReference>
<comment type="caution">
    <text evidence="7">The sequence shown here is derived from an EMBL/GenBank/DDBJ whole genome shotgun (WGS) entry which is preliminary data.</text>
</comment>
<name>A0AAD9DC17_9STRA</name>
<evidence type="ECO:0000256" key="1">
    <source>
        <dbReference type="ARBA" id="ARBA00004123"/>
    </source>
</evidence>
<keyword evidence="8" id="KW-1185">Reference proteome</keyword>
<evidence type="ECO:0000313" key="8">
    <source>
        <dbReference type="Proteomes" id="UP001224775"/>
    </source>
</evidence>
<dbReference type="Pfam" id="PF00447">
    <property type="entry name" value="HSF_DNA-bind"/>
    <property type="match status" value="1"/>
</dbReference>
<keyword evidence="7" id="KW-0346">Stress response</keyword>
<keyword evidence="2" id="KW-0238">DNA-binding</keyword>
<dbReference type="Proteomes" id="UP001224775">
    <property type="component" value="Unassembled WGS sequence"/>
</dbReference>
<keyword evidence="3" id="KW-0539">Nucleus</keyword>
<evidence type="ECO:0000256" key="2">
    <source>
        <dbReference type="ARBA" id="ARBA00023125"/>
    </source>
</evidence>
<dbReference type="GO" id="GO:0005634">
    <property type="term" value="C:nucleus"/>
    <property type="evidence" value="ECO:0007669"/>
    <property type="project" value="UniProtKB-SubCell"/>
</dbReference>
<dbReference type="PANTHER" id="PTHR10015">
    <property type="entry name" value="HEAT SHOCK TRANSCRIPTION FACTOR"/>
    <property type="match status" value="1"/>
</dbReference>
<evidence type="ECO:0000256" key="5">
    <source>
        <dbReference type="SAM" id="MobiDB-lite"/>
    </source>
</evidence>
<dbReference type="GO" id="GO:0003700">
    <property type="term" value="F:DNA-binding transcription factor activity"/>
    <property type="evidence" value="ECO:0007669"/>
    <property type="project" value="InterPro"/>
</dbReference>
<feature type="region of interest" description="Disordered" evidence="5">
    <location>
        <begin position="260"/>
        <end position="298"/>
    </location>
</feature>
<sequence>MSSFLQGRSLEEQEAANIVANLHGAGSGVMEEDKRGVSGNKRSRDDDNGAMKQLAGKKAAKLSSSIKETTVEDSDEEMDATARVFAAPELKPAPYFYYSDHSLEEDPDPLTPITASGHVPTFPAKMHAILTNPNLNDIVAWAPHGRSWTILKPRAFEVRILPKYFEHSKFSSFVRQANGWGFRRLSSGNDRPGFVAISEEFPVPDRPLMREILVLQRIMEKGAKARMPVNWELESPEVAKVMAAAAAAADIPSDLNLAEGANEEEDNGGGGGAEGGANNDGNLKPPALPEGGVSANVASMPHPQLQQLQQLAAMQQMNRAAAASLPQPPAPPTMNHGGDDSGFAAGFMAATAYHNRQVQSMLGSALMSGMPLDSFPTSQAATIPSSPSSMSRLQGLQGGNNFAAMMGAAAAAHRQSSSELAMTQQMQQMQASVAAASRPNVQNDFAMAQQLQLQAYQNFLNGRNAMPPPR</sequence>
<evidence type="ECO:0000259" key="6">
    <source>
        <dbReference type="SMART" id="SM00415"/>
    </source>
</evidence>
<dbReference type="AlphaFoldDB" id="A0AAD9DC17"/>
<comment type="subcellular location">
    <subcellularLocation>
        <location evidence="1">Nucleus</location>
    </subcellularLocation>
</comment>